<dbReference type="SMART" id="SM00448">
    <property type="entry name" value="REC"/>
    <property type="match status" value="2"/>
</dbReference>
<dbReference type="GO" id="GO:0000160">
    <property type="term" value="P:phosphorelay signal transduction system"/>
    <property type="evidence" value="ECO:0007669"/>
    <property type="project" value="UniProtKB-KW"/>
</dbReference>
<keyword evidence="2" id="KW-0902">Two-component regulatory system</keyword>
<dbReference type="PROSITE" id="PS50110">
    <property type="entry name" value="RESPONSE_REGULATORY"/>
    <property type="match status" value="2"/>
</dbReference>
<dbReference type="Proteomes" id="UP000019812">
    <property type="component" value="Unassembled WGS sequence"/>
</dbReference>
<dbReference type="Pfam" id="PF00072">
    <property type="entry name" value="Response_reg"/>
    <property type="match status" value="2"/>
</dbReference>
<protein>
    <submittedName>
        <fullName evidence="5">Mycobacterial persistence regulator A</fullName>
    </submittedName>
</protein>
<sequence>MRVLFKDTNIELSRAHNGSEGLVALAAAHFDAVILDLMLPDMSGFEWLEQAAAATPQLPPVVVYSARDLDDAELLRLHAHADAVISKGRLNGQTSARLREEVLLAVARQTREPVATPAAGLRHDALLIVDDDVRNQSALSKALRARGFAVSVAGSGAQALEMLATDQFAAVLTDIMMPGMDGYELIRRMRCGSTGQIPIIAVTAKAMPGDIELCLAAGASDYLAKPVDIDRLLQLLEKWL</sequence>
<feature type="modified residue" description="4-aspartylphosphate" evidence="3">
    <location>
        <position position="174"/>
    </location>
</feature>
<dbReference type="Gene3D" id="3.40.50.2300">
    <property type="match status" value="2"/>
</dbReference>
<dbReference type="PANTHER" id="PTHR45339">
    <property type="entry name" value="HYBRID SIGNAL TRANSDUCTION HISTIDINE KINASE J"/>
    <property type="match status" value="1"/>
</dbReference>
<evidence type="ECO:0000259" key="4">
    <source>
        <dbReference type="PROSITE" id="PS50110"/>
    </source>
</evidence>
<dbReference type="SUPFAM" id="SSF52172">
    <property type="entry name" value="CheY-like"/>
    <property type="match status" value="2"/>
</dbReference>
<dbReference type="CDD" id="cd00156">
    <property type="entry name" value="REC"/>
    <property type="match status" value="1"/>
</dbReference>
<comment type="caution">
    <text evidence="5">The sequence shown here is derived from an EMBL/GenBank/DDBJ whole genome shotgun (WGS) entry which is preliminary data.</text>
</comment>
<gene>
    <name evidence="5" type="primary">mprA_2</name>
    <name evidence="5" type="ORF">CAPSK01_003257</name>
</gene>
<keyword evidence="1 3" id="KW-0597">Phosphoprotein</keyword>
<dbReference type="EMBL" id="JDSS02000030">
    <property type="protein sequence ID" value="KFB67339.1"/>
    <property type="molecule type" value="Genomic_DNA"/>
</dbReference>
<organism evidence="5 6">
    <name type="scientific">Candidatus Accumulibacter vicinus</name>
    <dbReference type="NCBI Taxonomy" id="2954382"/>
    <lineage>
        <taxon>Bacteria</taxon>
        <taxon>Pseudomonadati</taxon>
        <taxon>Pseudomonadota</taxon>
        <taxon>Betaproteobacteria</taxon>
        <taxon>Candidatus Accumulibacter</taxon>
    </lineage>
</organism>
<feature type="domain" description="Response regulatory" evidence="4">
    <location>
        <begin position="1"/>
        <end position="102"/>
    </location>
</feature>
<evidence type="ECO:0000256" key="3">
    <source>
        <dbReference type="PROSITE-ProRule" id="PRU00169"/>
    </source>
</evidence>
<name>A0A084XXZ5_9PROT</name>
<evidence type="ECO:0000313" key="6">
    <source>
        <dbReference type="Proteomes" id="UP000019812"/>
    </source>
</evidence>
<dbReference type="CDD" id="cd17546">
    <property type="entry name" value="REC_hyHK_CKI1_RcsC-like"/>
    <property type="match status" value="1"/>
</dbReference>
<reference evidence="5 6" key="1">
    <citation type="submission" date="2014-07" db="EMBL/GenBank/DDBJ databases">
        <title>Expanding our view of genomic diversity in Candidatus Accumulibacter clades.</title>
        <authorList>
            <person name="Skennerton C.T."/>
            <person name="Barr J.J."/>
            <person name="Slater F.R."/>
            <person name="Bond P.L."/>
            <person name="Tyson G.W."/>
        </authorList>
    </citation>
    <scope>NUCLEOTIDE SEQUENCE [LARGE SCALE GENOMIC DNA]</scope>
    <source>
        <strain evidence="6">SK-01</strain>
    </source>
</reference>
<feature type="domain" description="Response regulatory" evidence="4">
    <location>
        <begin position="125"/>
        <end position="240"/>
    </location>
</feature>
<evidence type="ECO:0000313" key="5">
    <source>
        <dbReference type="EMBL" id="KFB67339.1"/>
    </source>
</evidence>
<evidence type="ECO:0000256" key="2">
    <source>
        <dbReference type="ARBA" id="ARBA00023012"/>
    </source>
</evidence>
<dbReference type="PANTHER" id="PTHR45339:SF1">
    <property type="entry name" value="HYBRID SIGNAL TRANSDUCTION HISTIDINE KINASE J"/>
    <property type="match status" value="1"/>
</dbReference>
<evidence type="ECO:0000256" key="1">
    <source>
        <dbReference type="ARBA" id="ARBA00022553"/>
    </source>
</evidence>
<dbReference type="STRING" id="1457154.CAPSK01_003257"/>
<feature type="modified residue" description="4-aspartylphosphate" evidence="3">
    <location>
        <position position="36"/>
    </location>
</feature>
<dbReference type="AlphaFoldDB" id="A0A084XXZ5"/>
<accession>A0A084XXZ5</accession>
<proteinExistence type="predicted"/>
<dbReference type="InterPro" id="IPR011006">
    <property type="entry name" value="CheY-like_superfamily"/>
</dbReference>
<dbReference type="InterPro" id="IPR001789">
    <property type="entry name" value="Sig_transdc_resp-reg_receiver"/>
</dbReference>